<dbReference type="Proteomes" id="UP000316517">
    <property type="component" value="Unassembled WGS sequence"/>
</dbReference>
<gene>
    <name evidence="7" type="ORF">E3J68_04315</name>
</gene>
<dbReference type="PANTHER" id="PTHR30483:SF6">
    <property type="entry name" value="PERIPLASMIC BINDING PROTEIN OF ABC TRANSPORTER FOR NATURAL AMINO ACIDS"/>
    <property type="match status" value="1"/>
</dbReference>
<comment type="caution">
    <text evidence="7">The sequence shown here is derived from an EMBL/GenBank/DDBJ whole genome shotgun (WGS) entry which is preliminary data.</text>
</comment>
<keyword evidence="3" id="KW-0732">Signal</keyword>
<dbReference type="PANTHER" id="PTHR30483">
    <property type="entry name" value="LEUCINE-SPECIFIC-BINDING PROTEIN"/>
    <property type="match status" value="1"/>
</dbReference>
<dbReference type="PRINTS" id="PR00337">
    <property type="entry name" value="LEUILEVALBP"/>
</dbReference>
<organism evidence="7 8">
    <name type="scientific">Aerophobetes bacterium</name>
    <dbReference type="NCBI Taxonomy" id="2030807"/>
    <lineage>
        <taxon>Bacteria</taxon>
        <taxon>Candidatus Aerophobota</taxon>
    </lineage>
</organism>
<evidence type="ECO:0000256" key="3">
    <source>
        <dbReference type="ARBA" id="ARBA00022729"/>
    </source>
</evidence>
<sequence>MKKRALFMLIVLVVVVVAVGVWLTVSIWLPKPSVKIGMLTSLTGALAPFGPPIQQGADLAVEQINEAGGIMGRELVLIVRDSGTAAAVGRDAAAKLVEIDGVPALIGALSSGVTLASSSVTIPNQVVQISPASTSPAITDLEDNDFLFRTVVSDAFQGVVQADLALDLGYKNVSVIYVNNAYGKGLALVFKKNFEAKGGKVLAMVPYEEGKPSYRSEVEQVIAGNPDALNVIAYPVDGNKQLVQAIEQGYEGEFLLCDGMKGEAVAAGPASKFIEGSFGTAAGPLEVSVAEQFTADFNERFEPSTVPYNREAYDAAVLIALAMRKTGPSFFDMSRAEQGRAIRDNLRAVANSPGEEVTYGELEEAFDLLKEGKDVNYQGVSGPIEFDENGDMSVGAIEIWVIKEGKVVTDRVVKVGM</sequence>
<dbReference type="InterPro" id="IPR000709">
    <property type="entry name" value="Leu_Ile_Val-bd"/>
</dbReference>
<dbReference type="CDD" id="cd06346">
    <property type="entry name" value="PBP1_ABC_ligand_binding-like"/>
    <property type="match status" value="1"/>
</dbReference>
<dbReference type="EMBL" id="SOJT01000186">
    <property type="protein sequence ID" value="TET27425.1"/>
    <property type="molecule type" value="Genomic_DNA"/>
</dbReference>
<reference evidence="7 8" key="1">
    <citation type="submission" date="2019-03" db="EMBL/GenBank/DDBJ databases">
        <title>Metabolic potential of uncultured bacteria and archaea associated with petroleum seepage in deep-sea sediments.</title>
        <authorList>
            <person name="Dong X."/>
            <person name="Hubert C."/>
        </authorList>
    </citation>
    <scope>NUCLEOTIDE SEQUENCE [LARGE SCALE GENOMIC DNA]</scope>
    <source>
        <strain evidence="7">E44_bin3</strain>
    </source>
</reference>
<keyword evidence="5" id="KW-0472">Membrane</keyword>
<dbReference type="InterPro" id="IPR028082">
    <property type="entry name" value="Peripla_BP_I"/>
</dbReference>
<dbReference type="GO" id="GO:0006865">
    <property type="term" value="P:amino acid transport"/>
    <property type="evidence" value="ECO:0007669"/>
    <property type="project" value="UniProtKB-KW"/>
</dbReference>
<evidence type="ECO:0000313" key="8">
    <source>
        <dbReference type="Proteomes" id="UP000316517"/>
    </source>
</evidence>
<keyword evidence="2" id="KW-0813">Transport</keyword>
<evidence type="ECO:0000256" key="4">
    <source>
        <dbReference type="ARBA" id="ARBA00022970"/>
    </source>
</evidence>
<evidence type="ECO:0000256" key="2">
    <source>
        <dbReference type="ARBA" id="ARBA00022448"/>
    </source>
</evidence>
<dbReference type="InterPro" id="IPR051010">
    <property type="entry name" value="BCAA_transport"/>
</dbReference>
<name>A0A523TAT3_UNCAE</name>
<feature type="transmembrane region" description="Helical" evidence="5">
    <location>
        <begin position="7"/>
        <end position="29"/>
    </location>
</feature>
<dbReference type="AlphaFoldDB" id="A0A523TAT3"/>
<evidence type="ECO:0000313" key="7">
    <source>
        <dbReference type="EMBL" id="TET27425.1"/>
    </source>
</evidence>
<dbReference type="Gene3D" id="3.40.50.2300">
    <property type="match status" value="2"/>
</dbReference>
<keyword evidence="5" id="KW-0812">Transmembrane</keyword>
<keyword evidence="4" id="KW-0029">Amino-acid transport</keyword>
<protein>
    <submittedName>
        <fullName evidence="7">Amino acid ABC transporter substrate-binding protein</fullName>
    </submittedName>
</protein>
<evidence type="ECO:0000259" key="6">
    <source>
        <dbReference type="Pfam" id="PF13458"/>
    </source>
</evidence>
<keyword evidence="5" id="KW-1133">Transmembrane helix</keyword>
<dbReference type="Pfam" id="PF13458">
    <property type="entry name" value="Peripla_BP_6"/>
    <property type="match status" value="1"/>
</dbReference>
<evidence type="ECO:0000256" key="1">
    <source>
        <dbReference type="ARBA" id="ARBA00010062"/>
    </source>
</evidence>
<evidence type="ECO:0000256" key="5">
    <source>
        <dbReference type="SAM" id="Phobius"/>
    </source>
</evidence>
<accession>A0A523TAT3</accession>
<dbReference type="InterPro" id="IPR028081">
    <property type="entry name" value="Leu-bd"/>
</dbReference>
<dbReference type="SUPFAM" id="SSF53822">
    <property type="entry name" value="Periplasmic binding protein-like I"/>
    <property type="match status" value="1"/>
</dbReference>
<feature type="domain" description="Leucine-binding protein" evidence="6">
    <location>
        <begin position="33"/>
        <end position="329"/>
    </location>
</feature>
<proteinExistence type="inferred from homology"/>
<comment type="similarity">
    <text evidence="1">Belongs to the leucine-binding protein family.</text>
</comment>